<organism evidence="1">
    <name type="scientific">marine metagenome</name>
    <dbReference type="NCBI Taxonomy" id="408172"/>
    <lineage>
        <taxon>unclassified sequences</taxon>
        <taxon>metagenomes</taxon>
        <taxon>ecological metagenomes</taxon>
    </lineage>
</organism>
<evidence type="ECO:0000313" key="1">
    <source>
        <dbReference type="EMBL" id="SVC99816.1"/>
    </source>
</evidence>
<feature type="non-terminal residue" evidence="1">
    <location>
        <position position="1"/>
    </location>
</feature>
<proteinExistence type="predicted"/>
<dbReference type="AlphaFoldDB" id="A0A382RQ80"/>
<accession>A0A382RQ80</accession>
<reference evidence="1" key="1">
    <citation type="submission" date="2018-05" db="EMBL/GenBank/DDBJ databases">
        <authorList>
            <person name="Lanie J.A."/>
            <person name="Ng W.-L."/>
            <person name="Kazmierczak K.M."/>
            <person name="Andrzejewski T.M."/>
            <person name="Davidsen T.M."/>
            <person name="Wayne K.J."/>
            <person name="Tettelin H."/>
            <person name="Glass J.I."/>
            <person name="Rusch D."/>
            <person name="Podicherti R."/>
            <person name="Tsui H.-C.T."/>
            <person name="Winkler M.E."/>
        </authorList>
    </citation>
    <scope>NUCLEOTIDE SEQUENCE</scope>
</reference>
<sequence>LFIRLFLISDEIEINFIAPTRYKQKEKIIG</sequence>
<gene>
    <name evidence="1" type="ORF">METZ01_LOCUS352670</name>
</gene>
<protein>
    <submittedName>
        <fullName evidence="1">Uncharacterized protein</fullName>
    </submittedName>
</protein>
<dbReference type="EMBL" id="UINC01123379">
    <property type="protein sequence ID" value="SVC99816.1"/>
    <property type="molecule type" value="Genomic_DNA"/>
</dbReference>
<name>A0A382RQ80_9ZZZZ</name>